<gene>
    <name evidence="2" type="ORF">SAMN05421720_10349</name>
</gene>
<evidence type="ECO:0000313" key="3">
    <source>
        <dbReference type="Proteomes" id="UP000199412"/>
    </source>
</evidence>
<dbReference type="EMBL" id="FNAP01000003">
    <property type="protein sequence ID" value="SDE06375.1"/>
    <property type="molecule type" value="Genomic_DNA"/>
</dbReference>
<dbReference type="Gene3D" id="3.90.70.10">
    <property type="entry name" value="Cysteine proteinases"/>
    <property type="match status" value="1"/>
</dbReference>
<evidence type="ECO:0008006" key="4">
    <source>
        <dbReference type="Google" id="ProtNLM"/>
    </source>
</evidence>
<dbReference type="AlphaFoldDB" id="A0A1G6ZWZ8"/>
<keyword evidence="3" id="KW-1185">Reference proteome</keyword>
<dbReference type="Proteomes" id="UP000199412">
    <property type="component" value="Unassembled WGS sequence"/>
</dbReference>
<evidence type="ECO:0000256" key="1">
    <source>
        <dbReference type="SAM" id="MobiDB-lite"/>
    </source>
</evidence>
<feature type="region of interest" description="Disordered" evidence="1">
    <location>
        <begin position="105"/>
        <end position="130"/>
    </location>
</feature>
<name>A0A1G6ZWZ8_9PROT</name>
<reference evidence="2 3" key="1">
    <citation type="submission" date="2016-10" db="EMBL/GenBank/DDBJ databases">
        <authorList>
            <person name="de Groot N.N."/>
        </authorList>
    </citation>
    <scope>NUCLEOTIDE SEQUENCE [LARGE SCALE GENOMIC DNA]</scope>
    <source>
        <strain evidence="2 3">ATCC 700224</strain>
    </source>
</reference>
<protein>
    <recommendedName>
        <fullName evidence="4">Peptidase C39 family protein</fullName>
    </recommendedName>
</protein>
<proteinExistence type="predicted"/>
<sequence>MEQPSGAAAAPSDVPPVNGCFLDRLLLIAAAHGLGGDREVLAHAHGIVGDGFCLRTVLAVADDLGLNACHARLSWRDLGVVAPALPALLIFRDGATAILDALEPARPAPGQGPDLARLRDEGDPAADPPRHLDLTEGDLALFWAGDVIVADAARR</sequence>
<accession>A0A1G6ZWZ8</accession>
<evidence type="ECO:0000313" key="2">
    <source>
        <dbReference type="EMBL" id="SDE06375.1"/>
    </source>
</evidence>
<organism evidence="2 3">
    <name type="scientific">Rhodospira trueperi</name>
    <dbReference type="NCBI Taxonomy" id="69960"/>
    <lineage>
        <taxon>Bacteria</taxon>
        <taxon>Pseudomonadati</taxon>
        <taxon>Pseudomonadota</taxon>
        <taxon>Alphaproteobacteria</taxon>
        <taxon>Rhodospirillales</taxon>
        <taxon>Rhodospirillaceae</taxon>
        <taxon>Rhodospira</taxon>
    </lineage>
</organism>
<feature type="compositionally biased region" description="Basic and acidic residues" evidence="1">
    <location>
        <begin position="116"/>
        <end position="130"/>
    </location>
</feature>
<dbReference type="STRING" id="69960.SAMN05421720_10349"/>